<proteinExistence type="predicted"/>
<protein>
    <submittedName>
        <fullName evidence="1">Uncharacterized protein</fullName>
    </submittedName>
</protein>
<sequence>MKFTKYRHLPPKVRYFLPVRAVDESVVSKNILKKLDLKPLKSISFSFNPFVGNVESISLQLVISLLPFSGMAENAGVAGRDSVSGEDSDEWEEIFDAASSNTEQNMLCLLCPHVCCGAEKFFQHLLSHPKWERLFSVEHCFISDQYDWIRFVNYVRLKKPDDFRQVFHDPSWNSKSEDSFRPVLDDDAVLSIDIEAILEEHGLKPSGDSSSINNEHSHIDVANILEENRLLREQLITCKRLLSSVLDRPLTSKISTSDLAADSDEVHPVLSAPLNHARPHLFNNEDPNDSAYFTSYGHFAIHGEMLSMFLLAHCSHSFDVDLLSSAQF</sequence>
<dbReference type="SUPFAM" id="SSF57667">
    <property type="entry name" value="beta-beta-alpha zinc fingers"/>
    <property type="match status" value="1"/>
</dbReference>
<evidence type="ECO:0000313" key="2">
    <source>
        <dbReference type="Proteomes" id="UP000324629"/>
    </source>
</evidence>
<dbReference type="InterPro" id="IPR036236">
    <property type="entry name" value="Znf_C2H2_sf"/>
</dbReference>
<evidence type="ECO:0000313" key="1">
    <source>
        <dbReference type="EMBL" id="KAA3671309.1"/>
    </source>
</evidence>
<accession>A0A5J4N7X7</accession>
<reference evidence="1 2" key="1">
    <citation type="journal article" date="2019" name="Gigascience">
        <title>Whole-genome sequence of the oriental lung fluke Paragonimus westermani.</title>
        <authorList>
            <person name="Oey H."/>
            <person name="Zakrzewski M."/>
            <person name="Narain K."/>
            <person name="Devi K.R."/>
            <person name="Agatsuma T."/>
            <person name="Nawaratna S."/>
            <person name="Gobert G.N."/>
            <person name="Jones M.K."/>
            <person name="Ragan M.A."/>
            <person name="McManus D.P."/>
            <person name="Krause L."/>
        </authorList>
    </citation>
    <scope>NUCLEOTIDE SEQUENCE [LARGE SCALE GENOMIC DNA]</scope>
    <source>
        <strain evidence="1 2">IND2009</strain>
    </source>
</reference>
<dbReference type="EMBL" id="QNGE01006720">
    <property type="protein sequence ID" value="KAA3671309.1"/>
    <property type="molecule type" value="Genomic_DNA"/>
</dbReference>
<dbReference type="AlphaFoldDB" id="A0A5J4N7X7"/>
<gene>
    <name evidence="1" type="ORF">DEA37_0013743</name>
</gene>
<comment type="caution">
    <text evidence="1">The sequence shown here is derived from an EMBL/GenBank/DDBJ whole genome shotgun (WGS) entry which is preliminary data.</text>
</comment>
<name>A0A5J4N7X7_9TREM</name>
<organism evidence="1 2">
    <name type="scientific">Paragonimus westermani</name>
    <dbReference type="NCBI Taxonomy" id="34504"/>
    <lineage>
        <taxon>Eukaryota</taxon>
        <taxon>Metazoa</taxon>
        <taxon>Spiralia</taxon>
        <taxon>Lophotrochozoa</taxon>
        <taxon>Platyhelminthes</taxon>
        <taxon>Trematoda</taxon>
        <taxon>Digenea</taxon>
        <taxon>Plagiorchiida</taxon>
        <taxon>Troglotremata</taxon>
        <taxon>Troglotrematidae</taxon>
        <taxon>Paragonimus</taxon>
    </lineage>
</organism>
<keyword evidence="2" id="KW-1185">Reference proteome</keyword>
<dbReference type="Proteomes" id="UP000324629">
    <property type="component" value="Unassembled WGS sequence"/>
</dbReference>